<proteinExistence type="predicted"/>
<reference evidence="2 3" key="1">
    <citation type="submission" date="2018-12" db="EMBL/GenBank/DDBJ databases">
        <authorList>
            <person name="Chong R.A."/>
        </authorList>
    </citation>
    <scope>NUCLEOTIDE SEQUENCE [LARGE SCALE GENOMIC DNA]</scope>
    <source>
        <strain evidence="2 3">Hta</strain>
    </source>
</reference>
<dbReference type="OrthoDB" id="6554452at2"/>
<dbReference type="AlphaFoldDB" id="A0A4D6Y621"/>
<accession>A0A4D6Y621</accession>
<dbReference type="EMBL" id="CP034873">
    <property type="protein sequence ID" value="QCI21400.1"/>
    <property type="molecule type" value="Genomic_DNA"/>
</dbReference>
<dbReference type="Pfam" id="PF02120">
    <property type="entry name" value="Flg_hook"/>
    <property type="match status" value="1"/>
</dbReference>
<dbReference type="RefSeq" id="WP_158356371.1">
    <property type="nucleotide sequence ID" value="NZ_CP034873.1"/>
</dbReference>
<evidence type="ECO:0000313" key="3">
    <source>
        <dbReference type="Proteomes" id="UP000298773"/>
    </source>
</evidence>
<sequence length="380" mass="44888">MLKIIGDIAIHKNNFSHGYAKHHKLSIETLKLYQCIYDELNQKSINNKIEFDNIVTEEKKHDKNMFYTNLIMSHLLNILNKKEDNIKSDHSNDFQNSIPKTTLDHMNTVLSDDIVNLKTQKNQIKSSEQKLSKLAQDLFNGKFDHCKKNFFKKNKLINDINLKKSYSLELNNHYSNKIIFPNINDSKNDKHTLQNKTYLNIAKYDKNHKNEVFFYHSKNKNKNIIHFIDSARSCSKNKSLKFKVNQSLNENSTNSIKWKKNIVNKILLSLDNKRHQADIYFKPKQLGDIYIKINMNDDYAVLNLFSNQKEVRNFLDDHVYLLRNSLIKKGIKLRKINILNVLKDKFQHNTRIFNCNQFHKILNSNKIKTVINNQTVDVYV</sequence>
<dbReference type="InterPro" id="IPR038610">
    <property type="entry name" value="FliK-like_C_sf"/>
</dbReference>
<reference evidence="2 3" key="2">
    <citation type="submission" date="2019-05" db="EMBL/GenBank/DDBJ databases">
        <title>Genome evolution of the obligate endosymbiont Buchnera aphidicola.</title>
        <authorList>
            <person name="Moran N.A."/>
        </authorList>
    </citation>
    <scope>NUCLEOTIDE SEQUENCE [LARGE SCALE GENOMIC DNA]</scope>
    <source>
        <strain evidence="2 3">Hta</strain>
    </source>
</reference>
<name>A0A4D6Y621_9GAMM</name>
<feature type="domain" description="Flagellar hook-length control protein-like C-terminal" evidence="1">
    <location>
        <begin position="267"/>
        <end position="338"/>
    </location>
</feature>
<gene>
    <name evidence="2" type="ORF">D9V69_00375</name>
</gene>
<organism evidence="2 3">
    <name type="scientific">Buchnera aphidicola</name>
    <name type="common">Hyadaphis tataricae</name>
    <dbReference type="NCBI Taxonomy" id="1241859"/>
    <lineage>
        <taxon>Bacteria</taxon>
        <taxon>Pseudomonadati</taxon>
        <taxon>Pseudomonadota</taxon>
        <taxon>Gammaproteobacteria</taxon>
        <taxon>Enterobacterales</taxon>
        <taxon>Erwiniaceae</taxon>
        <taxon>Buchnera</taxon>
    </lineage>
</organism>
<dbReference type="InterPro" id="IPR021136">
    <property type="entry name" value="Flagellar_hook_control-like_C"/>
</dbReference>
<evidence type="ECO:0000313" key="2">
    <source>
        <dbReference type="EMBL" id="QCI21400.1"/>
    </source>
</evidence>
<dbReference type="Proteomes" id="UP000298773">
    <property type="component" value="Chromosome"/>
</dbReference>
<protein>
    <recommendedName>
        <fullName evidence="1">Flagellar hook-length control protein-like C-terminal domain-containing protein</fullName>
    </recommendedName>
</protein>
<evidence type="ECO:0000259" key="1">
    <source>
        <dbReference type="Pfam" id="PF02120"/>
    </source>
</evidence>
<dbReference type="Gene3D" id="3.30.750.140">
    <property type="match status" value="1"/>
</dbReference>
<dbReference type="CDD" id="cd17470">
    <property type="entry name" value="T3SS_Flik_C"/>
    <property type="match status" value="1"/>
</dbReference>